<protein>
    <submittedName>
        <fullName evidence="6">RNA methyltransferase</fullName>
    </submittedName>
</protein>
<gene>
    <name evidence="6" type="ORF">KIMC2_10410</name>
</gene>
<dbReference type="InterPro" id="IPR029063">
    <property type="entry name" value="SAM-dependent_MTases_sf"/>
</dbReference>
<dbReference type="PANTHER" id="PTHR47313:SF1">
    <property type="entry name" value="RIBOSOMAL RNA LARGE SUBUNIT METHYLTRANSFERASE K_L"/>
    <property type="match status" value="1"/>
</dbReference>
<dbReference type="Gene3D" id="3.40.50.150">
    <property type="entry name" value="Vaccinia Virus protein VP39"/>
    <property type="match status" value="1"/>
</dbReference>
<dbReference type="InterPro" id="IPR000241">
    <property type="entry name" value="RlmKL-like_Mtase"/>
</dbReference>
<feature type="domain" description="RlmL ferredoxin-like" evidence="5">
    <location>
        <begin position="2"/>
        <end position="55"/>
    </location>
</feature>
<dbReference type="GO" id="GO:0008990">
    <property type="term" value="F:rRNA (guanine-N2-)-methyltransferase activity"/>
    <property type="evidence" value="ECO:0007669"/>
    <property type="project" value="TreeGrafter"/>
</dbReference>
<dbReference type="PANTHER" id="PTHR47313">
    <property type="entry name" value="RIBOSOMAL RNA LARGE SUBUNIT METHYLTRANSFERASE K/L"/>
    <property type="match status" value="1"/>
</dbReference>
<dbReference type="Pfam" id="PF22020">
    <property type="entry name" value="RlmL_1st"/>
    <property type="match status" value="1"/>
</dbReference>
<evidence type="ECO:0000259" key="3">
    <source>
        <dbReference type="Pfam" id="PF01170"/>
    </source>
</evidence>
<dbReference type="KEGG" id="xak:KIMC2_10410"/>
<proteinExistence type="predicted"/>
<evidence type="ECO:0000259" key="5">
    <source>
        <dbReference type="Pfam" id="PF22020"/>
    </source>
</evidence>
<accession>A0AAU9DLM1</accession>
<evidence type="ECO:0000259" key="4">
    <source>
        <dbReference type="Pfam" id="PF02926"/>
    </source>
</evidence>
<organism evidence="6 7">
    <name type="scientific">Xylocopilactobacillus apis</name>
    <dbReference type="NCBI Taxonomy" id="2932183"/>
    <lineage>
        <taxon>Bacteria</taxon>
        <taxon>Bacillati</taxon>
        <taxon>Bacillota</taxon>
        <taxon>Bacilli</taxon>
        <taxon>Lactobacillales</taxon>
        <taxon>Lactobacillaceae</taxon>
        <taxon>Xylocopilactobacillus</taxon>
    </lineage>
</organism>
<dbReference type="InterPro" id="IPR004114">
    <property type="entry name" value="THUMP_dom"/>
</dbReference>
<dbReference type="CDD" id="cd11715">
    <property type="entry name" value="THUMP_AdoMetMT"/>
    <property type="match status" value="1"/>
</dbReference>
<evidence type="ECO:0000256" key="2">
    <source>
        <dbReference type="ARBA" id="ARBA00022679"/>
    </source>
</evidence>
<evidence type="ECO:0000313" key="6">
    <source>
        <dbReference type="EMBL" id="BDR56479.1"/>
    </source>
</evidence>
<dbReference type="Proteomes" id="UP001321804">
    <property type="component" value="Chromosome"/>
</dbReference>
<dbReference type="GO" id="GO:0003723">
    <property type="term" value="F:RNA binding"/>
    <property type="evidence" value="ECO:0007669"/>
    <property type="project" value="InterPro"/>
</dbReference>
<dbReference type="AlphaFoldDB" id="A0AAU9DLM1"/>
<dbReference type="PROSITE" id="PS00092">
    <property type="entry name" value="N6_MTASE"/>
    <property type="match status" value="1"/>
</dbReference>
<evidence type="ECO:0000256" key="1">
    <source>
        <dbReference type="ARBA" id="ARBA00022603"/>
    </source>
</evidence>
<keyword evidence="2" id="KW-0808">Transferase</keyword>
<keyword evidence="7" id="KW-1185">Reference proteome</keyword>
<dbReference type="Gene3D" id="3.30.2130.30">
    <property type="match status" value="1"/>
</dbReference>
<sequence length="371" mass="42229">MKLVANVASGIESITKRELIDLGYDPKPENGKIYFEGEYEDVAKTNLWLRSADRIQIVLKEFKAHSFEELFDKIFEMSWEEIIPLNGQIIVNAKSKLSKLFSLSDIQAITKRAIIKKLQKIYHRSGRLPESGAVYSLSIRFEKNKAEVLLDTTGDSLFKRGYRIEKGVAPLKENMAASLIMLTNWHPDLPFVDPMTGSGTLAIEAALIGANIAPGLKRDFLFNHFDDVDSKILEDQKKAAKEAIDRSVKLEISASDIDQNMISMSEQNAHGAGIYNLIHFKQIALRDLDLPNEKGVIIVNPPYGKRMGEESQAKELYRQMGKKFIPLDKWSKYVITSDLDFEDYYGMKATKKRKLFNGAIRTDYFQFWGEN</sequence>
<name>A0AAU9DLM1_9LACO</name>
<dbReference type="GO" id="GO:0070043">
    <property type="term" value="F:rRNA (guanine-N7-)-methyltransferase activity"/>
    <property type="evidence" value="ECO:0007669"/>
    <property type="project" value="TreeGrafter"/>
</dbReference>
<evidence type="ECO:0000313" key="7">
    <source>
        <dbReference type="Proteomes" id="UP001321804"/>
    </source>
</evidence>
<dbReference type="SUPFAM" id="SSF53335">
    <property type="entry name" value="S-adenosyl-L-methionine-dependent methyltransferases"/>
    <property type="match status" value="1"/>
</dbReference>
<dbReference type="Pfam" id="PF02926">
    <property type="entry name" value="THUMP"/>
    <property type="match status" value="1"/>
</dbReference>
<dbReference type="InterPro" id="IPR054170">
    <property type="entry name" value="RlmL_1st"/>
</dbReference>
<dbReference type="InterPro" id="IPR002052">
    <property type="entry name" value="DNA_methylase_N6_adenine_CS"/>
</dbReference>
<feature type="domain" description="THUMP" evidence="4">
    <location>
        <begin position="65"/>
        <end position="146"/>
    </location>
</feature>
<reference evidence="6 7" key="1">
    <citation type="journal article" date="2023" name="Microbiol. Spectr.">
        <title>Symbiosis of Carpenter Bees with Uncharacterized Lactic Acid Bacteria Showing NAD Auxotrophy.</title>
        <authorList>
            <person name="Kawasaki S."/>
            <person name="Ozawa K."/>
            <person name="Mori T."/>
            <person name="Yamamoto A."/>
            <person name="Ito M."/>
            <person name="Ohkuma M."/>
            <person name="Sakamoto M."/>
            <person name="Matsutani M."/>
        </authorList>
    </citation>
    <scope>NUCLEOTIDE SEQUENCE [LARGE SCALE GENOMIC DNA]</scope>
    <source>
        <strain evidence="6 7">KimC2</strain>
    </source>
</reference>
<dbReference type="EMBL" id="AP026801">
    <property type="protein sequence ID" value="BDR56479.1"/>
    <property type="molecule type" value="Genomic_DNA"/>
</dbReference>
<feature type="domain" description="Ribosomal RNA large subunit methyltransferase K/L-like methyltransferase" evidence="3">
    <location>
        <begin position="160"/>
        <end position="363"/>
    </location>
</feature>
<dbReference type="Pfam" id="PF01170">
    <property type="entry name" value="UPF0020"/>
    <property type="match status" value="1"/>
</dbReference>
<keyword evidence="1 6" id="KW-0489">Methyltransferase</keyword>
<dbReference type="RefSeq" id="WP_317698427.1">
    <property type="nucleotide sequence ID" value="NZ_AP026801.1"/>
</dbReference>